<reference evidence="3 4" key="1">
    <citation type="submission" date="2017-08" db="EMBL/GenBank/DDBJ databases">
        <title>Infants hospitalized years apart are colonized by the same room-sourced microbial strains.</title>
        <authorList>
            <person name="Brooks B."/>
            <person name="Olm M.R."/>
            <person name="Firek B.A."/>
            <person name="Baker R."/>
            <person name="Thomas B.C."/>
            <person name="Morowitz M.J."/>
            <person name="Banfield J.F."/>
        </authorList>
    </citation>
    <scope>NUCLEOTIDE SEQUENCE [LARGE SCALE GENOMIC DNA]</scope>
    <source>
        <strain evidence="3">S2_003_000_R2_14</strain>
    </source>
</reference>
<proteinExistence type="predicted"/>
<evidence type="ECO:0000256" key="1">
    <source>
        <dbReference type="SAM" id="Phobius"/>
    </source>
</evidence>
<evidence type="ECO:0000259" key="2">
    <source>
        <dbReference type="Pfam" id="PF00487"/>
    </source>
</evidence>
<keyword evidence="1" id="KW-1133">Transmembrane helix</keyword>
<evidence type="ECO:0000313" key="3">
    <source>
        <dbReference type="EMBL" id="PZR10508.1"/>
    </source>
</evidence>
<feature type="transmembrane region" description="Helical" evidence="1">
    <location>
        <begin position="16"/>
        <end position="37"/>
    </location>
</feature>
<keyword evidence="1" id="KW-0812">Transmembrane</keyword>
<dbReference type="AlphaFoldDB" id="A0A2W5UN92"/>
<feature type="transmembrane region" description="Helical" evidence="1">
    <location>
        <begin position="186"/>
        <end position="205"/>
    </location>
</feature>
<accession>A0A2W5UN92</accession>
<comment type="caution">
    <text evidence="3">The sequence shown here is derived from an EMBL/GenBank/DDBJ whole genome shotgun (WGS) entry which is preliminary data.</text>
</comment>
<evidence type="ECO:0000313" key="4">
    <source>
        <dbReference type="Proteomes" id="UP000249061"/>
    </source>
</evidence>
<dbReference type="GO" id="GO:0006629">
    <property type="term" value="P:lipid metabolic process"/>
    <property type="evidence" value="ECO:0007669"/>
    <property type="project" value="InterPro"/>
</dbReference>
<gene>
    <name evidence="3" type="ORF">DI536_19905</name>
</gene>
<dbReference type="Proteomes" id="UP000249061">
    <property type="component" value="Unassembled WGS sequence"/>
</dbReference>
<dbReference type="Pfam" id="PF00487">
    <property type="entry name" value="FA_desaturase"/>
    <property type="match status" value="1"/>
</dbReference>
<dbReference type="EMBL" id="QFQP01000017">
    <property type="protein sequence ID" value="PZR10508.1"/>
    <property type="molecule type" value="Genomic_DNA"/>
</dbReference>
<name>A0A2W5UN92_9BACT</name>
<protein>
    <recommendedName>
        <fullName evidence="2">Fatty acid desaturase domain-containing protein</fullName>
    </recommendedName>
</protein>
<dbReference type="InterPro" id="IPR005804">
    <property type="entry name" value="FA_desaturase_dom"/>
</dbReference>
<dbReference type="CDD" id="cd01060">
    <property type="entry name" value="Membrane-FADS-like"/>
    <property type="match status" value="1"/>
</dbReference>
<feature type="domain" description="Fatty acid desaturase" evidence="2">
    <location>
        <begin position="47"/>
        <end position="260"/>
    </location>
</feature>
<keyword evidence="1" id="KW-0472">Membrane</keyword>
<feature type="transmembrane region" description="Helical" evidence="1">
    <location>
        <begin position="163"/>
        <end position="180"/>
    </location>
</feature>
<feature type="transmembrane region" description="Helical" evidence="1">
    <location>
        <begin position="49"/>
        <end position="69"/>
    </location>
</feature>
<sequence>MLTSHPIAQFRKNPNFYLLYDGFWFVVCATILAIFAATGFKPLIGGPQWWFAAAFPVLLFCFIWAHLLIHNCTHGNLPRSINRIVGELLGIIVVVRFASWDIIHMRHHKYSDDRVKDPHPNFPSFWKTVFHTVINVEKQLFQQYYDTWGDTPANHARERRRAWMSYGTNLVLVATWLWLLGPAFTLLVFAPANLLAGLFVIHFNWSTHNGERAQSEEDMRPTNLTGWYYDLGNKLFAGIYAHALHHDRPGIFNPYKALQEMQPVQAPVPTPTCDTETA</sequence>
<organism evidence="3 4">
    <name type="scientific">Archangium gephyra</name>
    <dbReference type="NCBI Taxonomy" id="48"/>
    <lineage>
        <taxon>Bacteria</taxon>
        <taxon>Pseudomonadati</taxon>
        <taxon>Myxococcota</taxon>
        <taxon>Myxococcia</taxon>
        <taxon>Myxococcales</taxon>
        <taxon>Cystobacterineae</taxon>
        <taxon>Archangiaceae</taxon>
        <taxon>Archangium</taxon>
    </lineage>
</organism>